<sequence length="118" mass="12850">MTPSVRTVIAFAFGLGLLAAVNAGPSMQIGISWYMPQLHIPPETCNDVVKMHPGLDLATFLKLNPAIHPYCENMQLDQKVCIRAIQGTDCPKLAEPSPKPWEASSVPKPQETSSAAWH</sequence>
<dbReference type="Proteomes" id="UP001147695">
    <property type="component" value="Unassembled WGS sequence"/>
</dbReference>
<dbReference type="EMBL" id="JAPZBQ010000004">
    <property type="protein sequence ID" value="KAJ5335632.1"/>
    <property type="molecule type" value="Genomic_DNA"/>
</dbReference>
<evidence type="ECO:0000256" key="2">
    <source>
        <dbReference type="SAM" id="SignalP"/>
    </source>
</evidence>
<reference evidence="3" key="1">
    <citation type="submission" date="2022-12" db="EMBL/GenBank/DDBJ databases">
        <authorList>
            <person name="Petersen C."/>
        </authorList>
    </citation>
    <scope>NUCLEOTIDE SEQUENCE</scope>
    <source>
        <strain evidence="3">IBT 35673</strain>
    </source>
</reference>
<name>A0A9W9QGM6_PENBR</name>
<protein>
    <recommendedName>
        <fullName evidence="5">LysM domain-containing protein</fullName>
    </recommendedName>
</protein>
<comment type="caution">
    <text evidence="3">The sequence shown here is derived from an EMBL/GenBank/DDBJ whole genome shotgun (WGS) entry which is preliminary data.</text>
</comment>
<dbReference type="InterPro" id="IPR036779">
    <property type="entry name" value="LysM_dom_sf"/>
</dbReference>
<gene>
    <name evidence="3" type="ORF">N7452_008035</name>
</gene>
<evidence type="ECO:0000256" key="1">
    <source>
        <dbReference type="SAM" id="MobiDB-lite"/>
    </source>
</evidence>
<evidence type="ECO:0000313" key="3">
    <source>
        <dbReference type="EMBL" id="KAJ5335632.1"/>
    </source>
</evidence>
<dbReference type="AlphaFoldDB" id="A0A9W9QGM6"/>
<proteinExistence type="predicted"/>
<accession>A0A9W9QGM6</accession>
<dbReference type="Gene3D" id="3.10.350.10">
    <property type="entry name" value="LysM domain"/>
    <property type="match status" value="1"/>
</dbReference>
<feature type="signal peptide" evidence="2">
    <location>
        <begin position="1"/>
        <end position="23"/>
    </location>
</feature>
<feature type="chain" id="PRO_5040899064" description="LysM domain-containing protein" evidence="2">
    <location>
        <begin position="24"/>
        <end position="118"/>
    </location>
</feature>
<evidence type="ECO:0008006" key="5">
    <source>
        <dbReference type="Google" id="ProtNLM"/>
    </source>
</evidence>
<evidence type="ECO:0000313" key="4">
    <source>
        <dbReference type="Proteomes" id="UP001147695"/>
    </source>
</evidence>
<feature type="region of interest" description="Disordered" evidence="1">
    <location>
        <begin position="93"/>
        <end position="118"/>
    </location>
</feature>
<organism evidence="3 4">
    <name type="scientific">Penicillium brevicompactum</name>
    <dbReference type="NCBI Taxonomy" id="5074"/>
    <lineage>
        <taxon>Eukaryota</taxon>
        <taxon>Fungi</taxon>
        <taxon>Dikarya</taxon>
        <taxon>Ascomycota</taxon>
        <taxon>Pezizomycotina</taxon>
        <taxon>Eurotiomycetes</taxon>
        <taxon>Eurotiomycetidae</taxon>
        <taxon>Eurotiales</taxon>
        <taxon>Aspergillaceae</taxon>
        <taxon>Penicillium</taxon>
    </lineage>
</organism>
<reference evidence="3" key="2">
    <citation type="journal article" date="2023" name="IMA Fungus">
        <title>Comparative genomic study of the Penicillium genus elucidates a diverse pangenome and 15 lateral gene transfer events.</title>
        <authorList>
            <person name="Petersen C."/>
            <person name="Sorensen T."/>
            <person name="Nielsen M.R."/>
            <person name="Sondergaard T.E."/>
            <person name="Sorensen J.L."/>
            <person name="Fitzpatrick D.A."/>
            <person name="Frisvad J.C."/>
            <person name="Nielsen K.L."/>
        </authorList>
    </citation>
    <scope>NUCLEOTIDE SEQUENCE</scope>
    <source>
        <strain evidence="3">IBT 35673</strain>
    </source>
</reference>
<keyword evidence="2" id="KW-0732">Signal</keyword>